<evidence type="ECO:0000256" key="3">
    <source>
        <dbReference type="ARBA" id="ARBA00022801"/>
    </source>
</evidence>
<protein>
    <submittedName>
        <fullName evidence="5">Caudovirus prohead protease</fullName>
    </submittedName>
</protein>
<keyword evidence="3" id="KW-0378">Hydrolase</keyword>
<dbReference type="Proteomes" id="UP000319576">
    <property type="component" value="Chromosome"/>
</dbReference>
<reference evidence="5 6" key="1">
    <citation type="submission" date="2019-02" db="EMBL/GenBank/DDBJ databases">
        <title>Deep-cultivation of Planctomycetes and their phenomic and genomic characterization uncovers novel biology.</title>
        <authorList>
            <person name="Wiegand S."/>
            <person name="Jogler M."/>
            <person name="Boedeker C."/>
            <person name="Pinto D."/>
            <person name="Vollmers J."/>
            <person name="Rivas-Marin E."/>
            <person name="Kohn T."/>
            <person name="Peeters S.H."/>
            <person name="Heuer A."/>
            <person name="Rast P."/>
            <person name="Oberbeckmann S."/>
            <person name="Bunk B."/>
            <person name="Jeske O."/>
            <person name="Meyerdierks A."/>
            <person name="Storesund J.E."/>
            <person name="Kallscheuer N."/>
            <person name="Luecker S."/>
            <person name="Lage O.M."/>
            <person name="Pohl T."/>
            <person name="Merkel B.J."/>
            <person name="Hornburger P."/>
            <person name="Mueller R.-W."/>
            <person name="Bruemmer F."/>
            <person name="Labrenz M."/>
            <person name="Spormann A.M."/>
            <person name="Op den Camp H."/>
            <person name="Overmann J."/>
            <person name="Amann R."/>
            <person name="Jetten M.S.M."/>
            <person name="Mascher T."/>
            <person name="Medema M.H."/>
            <person name="Devos D.P."/>
            <person name="Kaster A.-K."/>
            <person name="Ovreas L."/>
            <person name="Rohde M."/>
            <person name="Galperin M.Y."/>
            <person name="Jogler C."/>
        </authorList>
    </citation>
    <scope>NUCLEOTIDE SEQUENCE [LARGE SCALE GENOMIC DNA]</scope>
    <source>
        <strain evidence="5 6">ETA_A1</strain>
    </source>
</reference>
<name>A0A517Y2M3_9BACT</name>
<evidence type="ECO:0000256" key="2">
    <source>
        <dbReference type="ARBA" id="ARBA00022670"/>
    </source>
</evidence>
<dbReference type="OrthoDB" id="287618at2"/>
<organism evidence="5 6">
    <name type="scientific">Urbifossiella limnaea</name>
    <dbReference type="NCBI Taxonomy" id="2528023"/>
    <lineage>
        <taxon>Bacteria</taxon>
        <taxon>Pseudomonadati</taxon>
        <taxon>Planctomycetota</taxon>
        <taxon>Planctomycetia</taxon>
        <taxon>Gemmatales</taxon>
        <taxon>Gemmataceae</taxon>
        <taxon>Urbifossiella</taxon>
    </lineage>
</organism>
<evidence type="ECO:0000313" key="6">
    <source>
        <dbReference type="Proteomes" id="UP000319576"/>
    </source>
</evidence>
<evidence type="ECO:0000256" key="1">
    <source>
        <dbReference type="ARBA" id="ARBA00022612"/>
    </source>
</evidence>
<evidence type="ECO:0000313" key="5">
    <source>
        <dbReference type="EMBL" id="QDU24043.1"/>
    </source>
</evidence>
<accession>A0A517Y2M3</accession>
<dbReference type="AlphaFoldDB" id="A0A517Y2M3"/>
<proteinExistence type="predicted"/>
<dbReference type="GO" id="GO:0008233">
    <property type="term" value="F:peptidase activity"/>
    <property type="evidence" value="ECO:0007669"/>
    <property type="project" value="UniProtKB-KW"/>
</dbReference>
<dbReference type="Pfam" id="PF04586">
    <property type="entry name" value="Peptidase_S78"/>
    <property type="match status" value="1"/>
</dbReference>
<dbReference type="KEGG" id="uli:ETAA1_60540"/>
<dbReference type="EMBL" id="CP036273">
    <property type="protein sequence ID" value="QDU24043.1"/>
    <property type="molecule type" value="Genomic_DNA"/>
</dbReference>
<keyword evidence="6" id="KW-1185">Reference proteome</keyword>
<feature type="domain" description="Prohead serine protease" evidence="4">
    <location>
        <begin position="50"/>
        <end position="165"/>
    </location>
</feature>
<gene>
    <name evidence="5" type="ORF">ETAA1_60540</name>
</gene>
<dbReference type="InterPro" id="IPR054613">
    <property type="entry name" value="Peptidase_S78_dom"/>
</dbReference>
<sequence>MLTAIRADPGIRPLPDGSFGAAHPAALTLSIDPSKMRVRSVITTAEPDRAGDVILPNGLRNLDEFMLNPVVLWAHNRTQFPPVGTAEWVDVQPRRVVAETRFARGVPFAEDVFRLYEQGVLRGWSIGFVPRRAFRRGAGPTPGLRVEEWDLLEYSAVPIPENPGALTVALQKGWVTDPSLRHWLGQIPDDRGGRFFRTSDVLAELVAPLA</sequence>
<keyword evidence="1" id="KW-1188">Viral release from host cell</keyword>
<dbReference type="GO" id="GO:0006508">
    <property type="term" value="P:proteolysis"/>
    <property type="evidence" value="ECO:0007669"/>
    <property type="project" value="UniProtKB-KW"/>
</dbReference>
<dbReference type="RefSeq" id="WP_145244238.1">
    <property type="nucleotide sequence ID" value="NZ_CP036273.1"/>
</dbReference>
<keyword evidence="2 5" id="KW-0645">Protease</keyword>
<evidence type="ECO:0000259" key="4">
    <source>
        <dbReference type="Pfam" id="PF04586"/>
    </source>
</evidence>